<feature type="region of interest" description="Disordered" evidence="1">
    <location>
        <begin position="18"/>
        <end position="127"/>
    </location>
</feature>
<feature type="compositionally biased region" description="Low complexity" evidence="1">
    <location>
        <begin position="29"/>
        <end position="73"/>
    </location>
</feature>
<evidence type="ECO:0000313" key="3">
    <source>
        <dbReference type="Proteomes" id="UP001176941"/>
    </source>
</evidence>
<gene>
    <name evidence="2" type="ORF">MRATA1EN1_LOCUS3335</name>
</gene>
<feature type="compositionally biased region" description="Low complexity" evidence="1">
    <location>
        <begin position="112"/>
        <end position="127"/>
    </location>
</feature>
<evidence type="ECO:0000256" key="1">
    <source>
        <dbReference type="SAM" id="MobiDB-lite"/>
    </source>
</evidence>
<evidence type="ECO:0000313" key="2">
    <source>
        <dbReference type="EMBL" id="CAI9154373.1"/>
    </source>
</evidence>
<sequence>MGPLPTSPVALHCPPACAGSLRTAGSGRPQAGRAGCPPQQAGPGPAPSPRGVSLPPAPLPGGSASRPASSALRQGEAWNSRWAIPQVGPVLGAWARGRGKGRQEPPPPPTRPLGSAEPSGPGAAAPHALRSLAAQQCAHAAADGTAGGDRKPLCAMFS</sequence>
<accession>A0ABN8XYB8</accession>
<dbReference type="EMBL" id="OX459947">
    <property type="protein sequence ID" value="CAI9154373.1"/>
    <property type="molecule type" value="Genomic_DNA"/>
</dbReference>
<reference evidence="2" key="1">
    <citation type="submission" date="2023-04" db="EMBL/GenBank/DDBJ databases">
        <authorList>
            <consortium name="ELIXIR-Norway"/>
        </authorList>
    </citation>
    <scope>NUCLEOTIDE SEQUENCE [LARGE SCALE GENOMIC DNA]</scope>
</reference>
<organism evidence="2 3">
    <name type="scientific">Rangifer tarandus platyrhynchus</name>
    <name type="common">Svalbard reindeer</name>
    <dbReference type="NCBI Taxonomy" id="3082113"/>
    <lineage>
        <taxon>Eukaryota</taxon>
        <taxon>Metazoa</taxon>
        <taxon>Chordata</taxon>
        <taxon>Craniata</taxon>
        <taxon>Vertebrata</taxon>
        <taxon>Euteleostomi</taxon>
        <taxon>Mammalia</taxon>
        <taxon>Eutheria</taxon>
        <taxon>Laurasiatheria</taxon>
        <taxon>Artiodactyla</taxon>
        <taxon>Ruminantia</taxon>
        <taxon>Pecora</taxon>
        <taxon>Cervidae</taxon>
        <taxon>Odocoileinae</taxon>
        <taxon>Rangifer</taxon>
    </lineage>
</organism>
<protein>
    <submittedName>
        <fullName evidence="2">Uncharacterized protein</fullName>
    </submittedName>
</protein>
<keyword evidence="3" id="KW-1185">Reference proteome</keyword>
<name>A0ABN8XYB8_RANTA</name>
<dbReference type="Proteomes" id="UP001176941">
    <property type="component" value="Chromosome 11"/>
</dbReference>
<proteinExistence type="predicted"/>
<feature type="region of interest" description="Disordered" evidence="1">
    <location>
        <begin position="139"/>
        <end position="158"/>
    </location>
</feature>